<organism evidence="1 2">
    <name type="scientific">Colletotrichum truncatum</name>
    <name type="common">Anthracnose fungus</name>
    <name type="synonym">Colletotrichum capsici</name>
    <dbReference type="NCBI Taxonomy" id="5467"/>
    <lineage>
        <taxon>Eukaryota</taxon>
        <taxon>Fungi</taxon>
        <taxon>Dikarya</taxon>
        <taxon>Ascomycota</taxon>
        <taxon>Pezizomycotina</taxon>
        <taxon>Sordariomycetes</taxon>
        <taxon>Hypocreomycetidae</taxon>
        <taxon>Glomerellales</taxon>
        <taxon>Glomerellaceae</taxon>
        <taxon>Colletotrichum</taxon>
        <taxon>Colletotrichum truncatum species complex</taxon>
    </lineage>
</organism>
<name>A0ACC3YPU3_COLTU</name>
<proteinExistence type="predicted"/>
<comment type="caution">
    <text evidence="1">The sequence shown here is derived from an EMBL/GenBank/DDBJ whole genome shotgun (WGS) entry which is preliminary data.</text>
</comment>
<dbReference type="EMBL" id="VUJX02000007">
    <property type="protein sequence ID" value="KAL0933946.1"/>
    <property type="molecule type" value="Genomic_DNA"/>
</dbReference>
<evidence type="ECO:0000313" key="2">
    <source>
        <dbReference type="Proteomes" id="UP000805649"/>
    </source>
</evidence>
<protein>
    <submittedName>
        <fullName evidence="1">Uncharacterized protein</fullName>
    </submittedName>
</protein>
<keyword evidence="2" id="KW-1185">Reference proteome</keyword>
<evidence type="ECO:0000313" key="1">
    <source>
        <dbReference type="EMBL" id="KAL0933946.1"/>
    </source>
</evidence>
<gene>
    <name evidence="1" type="ORF">CTRU02_210745</name>
</gene>
<reference evidence="1 2" key="1">
    <citation type="journal article" date="2020" name="Phytopathology">
        <title>Genome Sequence Resources of Colletotrichum truncatum, C. plurivorum, C. musicola, and C. sojae: Four Species Pathogenic to Soybean (Glycine max).</title>
        <authorList>
            <person name="Rogerio F."/>
            <person name="Boufleur T.R."/>
            <person name="Ciampi-Guillardi M."/>
            <person name="Sukno S.A."/>
            <person name="Thon M.R."/>
            <person name="Massola Junior N.S."/>
            <person name="Baroncelli R."/>
        </authorList>
    </citation>
    <scope>NUCLEOTIDE SEQUENCE [LARGE SCALE GENOMIC DNA]</scope>
    <source>
        <strain evidence="1 2">CMES1059</strain>
    </source>
</reference>
<sequence>MCYKVHTHRMICDIRPTISSTQTDYLNPYETPPICPCSIPIAHSCPSHGCCSLSSTLYRCARQCRKPMHYHKYINASKSRRQSPTWRRIRVFDRNPDFRTVESAEFRFAVSELLDIGRIILHAERELVKGRLRVEREQRRHERAHGACARVLNDWECAWRRRIRRIKAEVDNLKLCTEVLGECWVKYVGLLRRYERLGQRRVSGIVEDRERRRHRSGDVGQNQESRPWRNVRRESWDAGQERRDSREMNGSEERRGGRQDVEGAERRRSWWRIV</sequence>
<accession>A0ACC3YPU3</accession>
<dbReference type="Proteomes" id="UP000805649">
    <property type="component" value="Unassembled WGS sequence"/>
</dbReference>